<dbReference type="OrthoDB" id="5790562at2759"/>
<feature type="domain" description="EGF-like" evidence="3">
    <location>
        <begin position="57"/>
        <end position="68"/>
    </location>
</feature>
<keyword evidence="2" id="KW-1133">Transmembrane helix</keyword>
<protein>
    <recommendedName>
        <fullName evidence="3">EGF-like domain-containing protein</fullName>
    </recommendedName>
</protein>
<dbReference type="GO" id="GO:0005509">
    <property type="term" value="F:calcium ion binding"/>
    <property type="evidence" value="ECO:0007669"/>
    <property type="project" value="InterPro"/>
</dbReference>
<comment type="caution">
    <text evidence="4">The sequence shown here is derived from an EMBL/GenBank/DDBJ whole genome shotgun (WGS) entry which is preliminary data.</text>
</comment>
<dbReference type="Proteomes" id="UP000580250">
    <property type="component" value="Unassembled WGS sequence"/>
</dbReference>
<keyword evidence="2" id="KW-0472">Membrane</keyword>
<evidence type="ECO:0000256" key="2">
    <source>
        <dbReference type="SAM" id="Phobius"/>
    </source>
</evidence>
<reference evidence="4 5" key="1">
    <citation type="submission" date="2020-08" db="EMBL/GenBank/DDBJ databases">
        <authorList>
            <person name="Koutsovoulos G."/>
            <person name="Danchin GJ E."/>
        </authorList>
    </citation>
    <scope>NUCLEOTIDE SEQUENCE [LARGE SCALE GENOMIC DNA]</scope>
</reference>
<dbReference type="Gene3D" id="2.60.40.60">
    <property type="entry name" value="Cadherins"/>
    <property type="match status" value="1"/>
</dbReference>
<keyword evidence="2" id="KW-0812">Transmembrane</keyword>
<feature type="transmembrane region" description="Helical" evidence="2">
    <location>
        <begin position="9"/>
        <end position="30"/>
    </location>
</feature>
<feature type="region of interest" description="Disordered" evidence="1">
    <location>
        <begin position="1951"/>
        <end position="1974"/>
    </location>
</feature>
<evidence type="ECO:0000256" key="1">
    <source>
        <dbReference type="SAM" id="MobiDB-lite"/>
    </source>
</evidence>
<feature type="compositionally biased region" description="Polar residues" evidence="1">
    <location>
        <begin position="1952"/>
        <end position="1966"/>
    </location>
</feature>
<accession>A0A6V7VXH8</accession>
<organism evidence="4 5">
    <name type="scientific">Meloidogyne enterolobii</name>
    <name type="common">Root-knot nematode worm</name>
    <name type="synonym">Meloidogyne mayaguensis</name>
    <dbReference type="NCBI Taxonomy" id="390850"/>
    <lineage>
        <taxon>Eukaryota</taxon>
        <taxon>Metazoa</taxon>
        <taxon>Ecdysozoa</taxon>
        <taxon>Nematoda</taxon>
        <taxon>Chromadorea</taxon>
        <taxon>Rhabditida</taxon>
        <taxon>Tylenchina</taxon>
        <taxon>Tylenchomorpha</taxon>
        <taxon>Tylenchoidea</taxon>
        <taxon>Meloidogynidae</taxon>
        <taxon>Meloidogyninae</taxon>
        <taxon>Meloidogyne</taxon>
    </lineage>
</organism>
<dbReference type="InterPro" id="IPR000742">
    <property type="entry name" value="EGF"/>
</dbReference>
<dbReference type="SUPFAM" id="SSF49313">
    <property type="entry name" value="Cadherin-like"/>
    <property type="match status" value="1"/>
</dbReference>
<dbReference type="InterPro" id="IPR015919">
    <property type="entry name" value="Cadherin-like_sf"/>
</dbReference>
<gene>
    <name evidence="4" type="ORF">MENT_LOCUS31075</name>
</gene>
<evidence type="ECO:0000313" key="4">
    <source>
        <dbReference type="EMBL" id="CAD2179088.1"/>
    </source>
</evidence>
<sequence length="2014" mass="227291">MLKQKINSFVFVIIVVVLFLSSFLLLVSPIENNIQLFESSCEFSCIHGYCDERKGLCVCSPGWLGAGCELCVLGMECETAEPQLSLILPQAGPLNFGNLSIKEGEDLSKFVYAYGNDFPKVNYSCIFGSTISVRGQWISTSLIRCEYPKNILIGPSKLTFGLIPLDSKQFVANNLDWPTTHFTFFSNNCSPSCKGHCLGPLCLCPFNRTGLQCDQPFNKLTLNNTAILQKFNGNFRKEFIEFIPYIFKLPIEINPSNARLSLESDIEGGGGGLKLDPFQEQIYWSSPLGRSKPYSISLKIENDGEDHQLINWTIKVNPSYSAELERSLTLVNQTNGRELSGKIKWEGISNKKPPFAFNSSLPLLIHIYATDSARPVPLEDLPIWTGRSSRRDDEEGDGGFCCFRRLLYPYLGTAEKIAITVRHPGSDLEEHLHSRDLHDETDALEWTQERVEITNYLNEVQPKEWDQNNKSLTLNYSLRLSPLGGDCKDGWRFEVLEPREFIFIVENDKLQMLQDKPGTYLVKLKFQSFVDVEISEENNARIPLRVVFMCMPTGQSLTIEQALVGLIFPGKEEIKAVTGAKLNPKRLFVDLNKNPFNVISLNIYLPNDLSNKLQKDNLKETESFLPFTLIWINRPSQNNWRFWLKLKSEEIEKYKNILNESGGNIDGAFLIKGNENLILSVPYRIQQNNLKQENDPTLFFFTLVVKGIGGGTNSLHPTDVELFTQEREQNFAKTLFLNTPEQFGPLFASLFQLKIRSRHFLPFTKLIRINPLDNIFIVELIPKPSQYFTFDGKQFNSEWQGVERVEDKEETSLFSPPIVHFRPAVFTPQSLSKFVDVVYVQGSTNSFVSVQPGWNSNNQILDFPMSNLNSSLCLGCGFRQLINLKQSSMETKCDAMTVSVPFWSAQPIGHSPAILKFSQYFLLTSENNKINNEEEDIGENEEEENNKILNNDNQQFKFPRICHQKEDENVDGQGLLPFAFRTHILQNCALSHLRICRQLYNPSGPRCQNWWKQIPDSLLSIHSIAQFILLSANCNKEKNSPKEMLKLIKCIRKVGWNCPLHPIESEMAPHIEGQIFNQIGYTKPFRSGLGLFFPALGLIEAQLLNFPTLLADFLQQLKKIFPKSIIYSLTSERFYNQFITAISTNSPNGSIVDWNELDVSLGDLRPSSEELIKLWNYLVHLLNGGQLNLLENGTESNLMIKNLKKLIIRSDRLKTVTRQFGADNPFSLFRDVLNKIFENISFNSDKTNVTAEGDIQEQKIAWADVQVEPLEPIEGLEFSISVTIQARQSLINKLESIQLNLRFGQSNNLKFRIGPIFNSKKEPMNLSAGERLRAEWTVVPVPEFRLTGPILQKIDLTFAYQLGGRRLAQRLNSPSIKILPQPSLRLLAFGQPTIPTSLPGSPPFSLMLSAINSGYSTLKMVQLLELRPNFSLIGNENKQSSIDFKIDGINLESLKELGNEGEGMAESLSFGQIKSGEASHLFLNISLEYNDDGQYKIEKSALFRSFSAVVSVDGSLLPPGQFEQKFFLIHETTHNHAMLIVSEYSNPFPLYLFSKRHNSLTPLTTLQLIEEKESRPQINGHSFLTRIFALRRLSLISTSQEDENLRSSVGAIFASVNVGTAQTFENGAKLLRVAEIGPQGRRRPINMSLVWIGRISNEKTTLINFIDLRASPAIPQLIYELLFGLPEHFNLPFFSQPFYQLNLALPVKTNGKQKVLARMEAISPTNKQIKYSLLTTEMNSTLSIVPSTGDIVLSDDLLEPYEYCLNVVATDSEGQSSRVPFQLNILKRKNEGMTEECHLFNEESNNLYNNEFKPIEKQKEEKDFFYFTSTTTTIQLTNNEKITTIPLIISSEPSIPAKPIFVHKIVGDSTLSPLTTLKGKLATVGDSLLEKELKGNETENIYSLASTSILPPLEESPLNNLRTVQPHRFSTRQQSGSLKIAGLSGGGVGTRIGQNNGRKINGSSIQRESKGDMASQASATTMAEMACRLRSTKPIWALICDMAKTVYRSTMINA</sequence>
<evidence type="ECO:0000313" key="5">
    <source>
        <dbReference type="Proteomes" id="UP000580250"/>
    </source>
</evidence>
<dbReference type="EMBL" id="CAJEWN010000335">
    <property type="protein sequence ID" value="CAD2179088.1"/>
    <property type="molecule type" value="Genomic_DNA"/>
</dbReference>
<name>A0A6V7VXH8_MELEN</name>
<dbReference type="GO" id="GO:0016020">
    <property type="term" value="C:membrane"/>
    <property type="evidence" value="ECO:0007669"/>
    <property type="project" value="InterPro"/>
</dbReference>
<proteinExistence type="predicted"/>
<evidence type="ECO:0000259" key="3">
    <source>
        <dbReference type="PROSITE" id="PS00022"/>
    </source>
</evidence>
<dbReference type="PROSITE" id="PS00022">
    <property type="entry name" value="EGF_1"/>
    <property type="match status" value="1"/>
</dbReference>
<dbReference type="CDD" id="cd11304">
    <property type="entry name" value="Cadherin_repeat"/>
    <property type="match status" value="1"/>
</dbReference>